<evidence type="ECO:0000256" key="3">
    <source>
        <dbReference type="ARBA" id="ARBA00022664"/>
    </source>
</evidence>
<dbReference type="Pfam" id="PF04889">
    <property type="entry name" value="Cwf_Cwc_15"/>
    <property type="match status" value="1"/>
</dbReference>
<dbReference type="EMBL" id="LUGH01000309">
    <property type="protein sequence ID" value="OBZ86322.1"/>
    <property type="molecule type" value="Genomic_DNA"/>
</dbReference>
<feature type="compositionally biased region" description="Basic and acidic residues" evidence="5">
    <location>
        <begin position="79"/>
        <end position="105"/>
    </location>
</feature>
<dbReference type="GO" id="GO:0000974">
    <property type="term" value="C:Prp19 complex"/>
    <property type="evidence" value="ECO:0007669"/>
    <property type="project" value="EnsemblFungi"/>
</dbReference>
<dbReference type="AlphaFoldDB" id="A0A1C7NB22"/>
<reference evidence="6 7" key="1">
    <citation type="submission" date="2016-03" db="EMBL/GenBank/DDBJ databases">
        <title>Choanephora cucurbitarum.</title>
        <authorList>
            <person name="Min B."/>
            <person name="Park H."/>
            <person name="Park J.-H."/>
            <person name="Shin H.-D."/>
            <person name="Choi I.-G."/>
        </authorList>
    </citation>
    <scope>NUCLEOTIDE SEQUENCE [LARGE SCALE GENOMIC DNA]</scope>
    <source>
        <strain evidence="6 7">KUS-F28377</strain>
    </source>
</reference>
<feature type="compositionally biased region" description="Acidic residues" evidence="5">
    <location>
        <begin position="120"/>
        <end position="134"/>
    </location>
</feature>
<feature type="compositionally biased region" description="Basic and acidic residues" evidence="5">
    <location>
        <begin position="141"/>
        <end position="171"/>
    </location>
</feature>
<evidence type="ECO:0000256" key="2">
    <source>
        <dbReference type="ARBA" id="ARBA00006644"/>
    </source>
</evidence>
<evidence type="ECO:0000313" key="7">
    <source>
        <dbReference type="Proteomes" id="UP000093000"/>
    </source>
</evidence>
<feature type="region of interest" description="Disordered" evidence="5">
    <location>
        <begin position="65"/>
        <end position="180"/>
    </location>
</feature>
<evidence type="ECO:0000256" key="1">
    <source>
        <dbReference type="ARBA" id="ARBA00003777"/>
    </source>
</evidence>
<evidence type="ECO:0000313" key="6">
    <source>
        <dbReference type="EMBL" id="OBZ86322.1"/>
    </source>
</evidence>
<proteinExistence type="inferred from homology"/>
<name>A0A1C7NB22_9FUNG</name>
<evidence type="ECO:0000256" key="4">
    <source>
        <dbReference type="ARBA" id="ARBA00023187"/>
    </source>
</evidence>
<dbReference type="GO" id="GO:0045292">
    <property type="term" value="P:mRNA cis splicing, via spliceosome"/>
    <property type="evidence" value="ECO:0007669"/>
    <property type="project" value="TreeGrafter"/>
</dbReference>
<dbReference type="InterPro" id="IPR006973">
    <property type="entry name" value="Cwf_Cwc_15"/>
</dbReference>
<dbReference type="PANTHER" id="PTHR12718">
    <property type="entry name" value="CELL CYCLE CONTROL PROTEIN CWF15"/>
    <property type="match status" value="1"/>
</dbReference>
<dbReference type="GO" id="GO:0071013">
    <property type="term" value="C:catalytic step 2 spliceosome"/>
    <property type="evidence" value="ECO:0007669"/>
    <property type="project" value="TreeGrafter"/>
</dbReference>
<keyword evidence="3" id="KW-0507">mRNA processing</keyword>
<feature type="region of interest" description="Disordered" evidence="5">
    <location>
        <begin position="1"/>
        <end position="27"/>
    </location>
</feature>
<accession>A0A1C7NB22</accession>
<organism evidence="6 7">
    <name type="scientific">Choanephora cucurbitarum</name>
    <dbReference type="NCBI Taxonomy" id="101091"/>
    <lineage>
        <taxon>Eukaryota</taxon>
        <taxon>Fungi</taxon>
        <taxon>Fungi incertae sedis</taxon>
        <taxon>Mucoromycota</taxon>
        <taxon>Mucoromycotina</taxon>
        <taxon>Mucoromycetes</taxon>
        <taxon>Mucorales</taxon>
        <taxon>Mucorineae</taxon>
        <taxon>Choanephoraceae</taxon>
        <taxon>Choanephoroideae</taxon>
        <taxon>Choanephora</taxon>
    </lineage>
</organism>
<comment type="function">
    <text evidence="1">Involved in pre-mRNA splicing.</text>
</comment>
<comment type="caution">
    <text evidence="6">The sequence shown here is derived from an EMBL/GenBank/DDBJ whole genome shotgun (WGS) entry which is preliminary data.</text>
</comment>
<dbReference type="Proteomes" id="UP000093000">
    <property type="component" value="Unassembled WGS sequence"/>
</dbReference>
<comment type="similarity">
    <text evidence="2">Belongs to the CWC15 family.</text>
</comment>
<keyword evidence="7" id="KW-1185">Reference proteome</keyword>
<dbReference type="GO" id="GO:0003723">
    <property type="term" value="F:RNA binding"/>
    <property type="evidence" value="ECO:0007669"/>
    <property type="project" value="EnsemblFungi"/>
</dbReference>
<dbReference type="FunCoup" id="A0A1C7NB22">
    <property type="interactions" value="464"/>
</dbReference>
<dbReference type="OrthoDB" id="30179at2759"/>
<sequence length="232" mass="27276">MTTAARPTFDPARGNDNKAPSFQYSARDLASHTKLKFRQPGQGTIDEIGDRQQLLEELRRAEQEYYEEKEGKASTMRFIKQEEEQDDKEKQRLKEEAERLAKLDKDDSDQESDSGGSDSSDSEDEEDDDDDDAAELMAELQRIRKERAEEKERQEREALEEAEAEKEREAMEGNPLLNIGDQKRDFSVKRRWDDDVIFKNQARGVDDKPKKRFVNDMIRSDFHRRFLHKYIH</sequence>
<gene>
    <name evidence="6" type="primary">cwc15-a</name>
    <name evidence="6" type="ORF">A0J61_05625</name>
</gene>
<evidence type="ECO:0000256" key="5">
    <source>
        <dbReference type="SAM" id="MobiDB-lite"/>
    </source>
</evidence>
<keyword evidence="4" id="KW-0508">mRNA splicing</keyword>
<dbReference type="GO" id="GO:0071014">
    <property type="term" value="C:post-mRNA release spliceosomal complex"/>
    <property type="evidence" value="ECO:0007669"/>
    <property type="project" value="EnsemblFungi"/>
</dbReference>
<protein>
    <submittedName>
        <fullName evidence="6">Protein CWC15 A</fullName>
    </submittedName>
</protein>
<dbReference type="InParanoid" id="A0A1C7NB22"/>
<dbReference type="PANTHER" id="PTHR12718:SF2">
    <property type="entry name" value="SPLICEOSOME-ASSOCIATED PROTEIN CWC15 HOMOLOG"/>
    <property type="match status" value="1"/>
</dbReference>
<dbReference type="STRING" id="101091.A0A1C7NB22"/>